<dbReference type="InterPro" id="IPR036047">
    <property type="entry name" value="F-box-like_dom_sf"/>
</dbReference>
<dbReference type="CDD" id="cd09917">
    <property type="entry name" value="F-box_SF"/>
    <property type="match status" value="1"/>
</dbReference>
<protein>
    <recommendedName>
        <fullName evidence="3">F-box domain-containing protein</fullName>
    </recommendedName>
</protein>
<sequence>MTAFPDLPPECIVHIFLQLVPHDIAGSRLISRAFWAIIDESLELQYIIELDVLGLVPPPAALNELPLHGKVRALKEKRRTRDIGADGMTHIYLYPKDHGNIVVETYETVSFSRGVFAFKGKDWSNKLGIYQFASENRGIDCNRYRINCPPKSYMMALEPSFDLLVLFGTTDEGLALHLRSIQTGLPHPGALFPRILCSSPTGIPLFTYTTIVVEIVGRRIVHMAETSESGTSVITIWDWTSGQIVTSTKVLGYSLAFLSEDMFLVPPPTGYATDDNPHHLALYTCNGVSSGGPARCVARLYFATSDGLQIRCTQFEPSPLPSVRDCSIPLVSPPRVYDTSPASHYITLYIDFLGSGSGRLFIHSFDLLSLVDSLATDHGQCLSVPWLKWGSATSWIHSAALNDRDIACSVFGHLVTCLFHGDDLHDWVVGIFDLRTSKKQALPKPQPDLVSPEEQIEFFLNDGSMSVQYPLLAKSFSIPVGVIPWDDDWYMTTNHQCGVTLMVDDEHIIIFKSPSDTVKASLHIYPL</sequence>
<dbReference type="EMBL" id="CAJMWV010003348">
    <property type="protein sequence ID" value="CAE6480424.1"/>
    <property type="molecule type" value="Genomic_DNA"/>
</dbReference>
<reference evidence="1" key="1">
    <citation type="submission" date="2021-01" db="EMBL/GenBank/DDBJ databases">
        <authorList>
            <person name="Kaushik A."/>
        </authorList>
    </citation>
    <scope>NUCLEOTIDE SEQUENCE</scope>
    <source>
        <strain evidence="1">AG3-1AP</strain>
    </source>
</reference>
<dbReference type="SUPFAM" id="SSF81383">
    <property type="entry name" value="F-box domain"/>
    <property type="match status" value="1"/>
</dbReference>
<proteinExistence type="predicted"/>
<name>A0A8H3CDQ8_9AGAM</name>
<organism evidence="1 2">
    <name type="scientific">Rhizoctonia solani</name>
    <dbReference type="NCBI Taxonomy" id="456999"/>
    <lineage>
        <taxon>Eukaryota</taxon>
        <taxon>Fungi</taxon>
        <taxon>Dikarya</taxon>
        <taxon>Basidiomycota</taxon>
        <taxon>Agaricomycotina</taxon>
        <taxon>Agaricomycetes</taxon>
        <taxon>Cantharellales</taxon>
        <taxon>Ceratobasidiaceae</taxon>
        <taxon>Rhizoctonia</taxon>
    </lineage>
</organism>
<evidence type="ECO:0000313" key="2">
    <source>
        <dbReference type="Proteomes" id="UP000663831"/>
    </source>
</evidence>
<comment type="caution">
    <text evidence="1">The sequence shown here is derived from an EMBL/GenBank/DDBJ whole genome shotgun (WGS) entry which is preliminary data.</text>
</comment>
<evidence type="ECO:0000313" key="1">
    <source>
        <dbReference type="EMBL" id="CAE6480424.1"/>
    </source>
</evidence>
<gene>
    <name evidence="1" type="ORF">RDB_LOCUS98637</name>
</gene>
<dbReference type="Proteomes" id="UP000663831">
    <property type="component" value="Unassembled WGS sequence"/>
</dbReference>
<accession>A0A8H3CDQ8</accession>
<evidence type="ECO:0008006" key="3">
    <source>
        <dbReference type="Google" id="ProtNLM"/>
    </source>
</evidence>
<dbReference type="AlphaFoldDB" id="A0A8H3CDQ8"/>